<dbReference type="OrthoDB" id="7055988at2"/>
<feature type="transmembrane region" description="Helical" evidence="1">
    <location>
        <begin position="12"/>
        <end position="33"/>
    </location>
</feature>
<keyword evidence="1" id="KW-1133">Transmembrane helix</keyword>
<evidence type="ECO:0000256" key="1">
    <source>
        <dbReference type="SAM" id="Phobius"/>
    </source>
</evidence>
<evidence type="ECO:0000313" key="3">
    <source>
        <dbReference type="Proteomes" id="UP000243374"/>
    </source>
</evidence>
<organism evidence="2 3">
    <name type="scientific">Succinivibrio dextrinosolvens</name>
    <dbReference type="NCBI Taxonomy" id="83771"/>
    <lineage>
        <taxon>Bacteria</taxon>
        <taxon>Pseudomonadati</taxon>
        <taxon>Pseudomonadota</taxon>
        <taxon>Gammaproteobacteria</taxon>
        <taxon>Aeromonadales</taxon>
        <taxon>Succinivibrionaceae</taxon>
        <taxon>Succinivibrio</taxon>
    </lineage>
</organism>
<keyword evidence="1" id="KW-0472">Membrane</keyword>
<keyword evidence="3" id="KW-1185">Reference proteome</keyword>
<dbReference type="AlphaFoldDB" id="A0A662ZDN9"/>
<dbReference type="RefSeq" id="WP_074841687.1">
    <property type="nucleotide sequence ID" value="NZ_CP047056.1"/>
</dbReference>
<gene>
    <name evidence="2" type="ORF">SAMN04487865_107612</name>
</gene>
<keyword evidence="1" id="KW-0812">Transmembrane</keyword>
<evidence type="ECO:0000313" key="2">
    <source>
        <dbReference type="EMBL" id="SFK44251.1"/>
    </source>
</evidence>
<protein>
    <submittedName>
        <fullName evidence="2">Uncharacterized protein</fullName>
    </submittedName>
</protein>
<dbReference type="Proteomes" id="UP000243374">
    <property type="component" value="Unassembled WGS sequence"/>
</dbReference>
<reference evidence="2 3" key="1">
    <citation type="submission" date="2016-10" db="EMBL/GenBank/DDBJ databases">
        <authorList>
            <person name="Varghese N."/>
            <person name="Submissions S."/>
        </authorList>
    </citation>
    <scope>NUCLEOTIDE SEQUENCE [LARGE SCALE GENOMIC DNA]</scope>
    <source>
        <strain evidence="2 3">22B</strain>
    </source>
</reference>
<proteinExistence type="predicted"/>
<name>A0A662ZDN9_9GAMM</name>
<dbReference type="EMBL" id="FOSF01000076">
    <property type="protein sequence ID" value="SFK44251.1"/>
    <property type="molecule type" value="Genomic_DNA"/>
</dbReference>
<accession>A0A662ZDN9</accession>
<sequence length="298" mass="34794">MSRFDKDEGLKKFVNICLAVFVLVFVFYIWIAYNQKIENKSYYESIAAEWQNTEGSPVSVFGFVLGTNAKSEIDNRVISNKNIPLIKETKDFLPVSYYLLQNKKQKCLVYERSIHDLYSSDSTSSDNMKALFNSMTNDDCFRINTLKGSVYPTDSVRNMKLYVNEIGEIIEIRVSFMDKEEKELFVSSLISNFQQNILPSKWSEWFRKTTSKKYDNCIKANNSMLVYLNYSDEMLETELALEKGSLDIKRQADGKTYQLVKSRGWTESYTYTEYLKNLSYIQENSANQNQDKYDNAFE</sequence>